<evidence type="ECO:0000313" key="2">
    <source>
        <dbReference type="Proteomes" id="UP000199708"/>
    </source>
</evidence>
<keyword evidence="2" id="KW-1185">Reference proteome</keyword>
<dbReference type="EMBL" id="FNCK01000003">
    <property type="protein sequence ID" value="SDG14387.1"/>
    <property type="molecule type" value="Genomic_DNA"/>
</dbReference>
<dbReference type="RefSeq" id="WP_245694812.1">
    <property type="nucleotide sequence ID" value="NZ_FNCK01000003.1"/>
</dbReference>
<reference evidence="1 2" key="1">
    <citation type="submission" date="2016-10" db="EMBL/GenBank/DDBJ databases">
        <authorList>
            <person name="de Groot N.N."/>
        </authorList>
    </citation>
    <scope>NUCLEOTIDE SEQUENCE [LARGE SCALE GENOMIC DNA]</scope>
    <source>
        <strain evidence="1 2">ATCC BAA-466</strain>
    </source>
</reference>
<accession>A0A1G7RU82</accession>
<evidence type="ECO:0000313" key="1">
    <source>
        <dbReference type="EMBL" id="SDG14387.1"/>
    </source>
</evidence>
<proteinExistence type="predicted"/>
<sequence>MNNKMRFETPMSLNLTIESDPDRKVEIVKMILADLPEWFGIEQAVHFYIEDAKSSQCFVVTDHELPVAFCYRFKL</sequence>
<dbReference type="AlphaFoldDB" id="A0A1G7RU82"/>
<dbReference type="STRING" id="120956.SAMN05421791_103183"/>
<dbReference type="Proteomes" id="UP000199708">
    <property type="component" value="Unassembled WGS sequence"/>
</dbReference>
<gene>
    <name evidence="1" type="ORF">SAMN05421791_103183</name>
</gene>
<name>A0A1G7RU82_9LACT</name>
<protein>
    <submittedName>
        <fullName evidence="1">Uncharacterized protein</fullName>
    </submittedName>
</protein>
<organism evidence="1 2">
    <name type="scientific">Facklamia miroungae</name>
    <dbReference type="NCBI Taxonomy" id="120956"/>
    <lineage>
        <taxon>Bacteria</taxon>
        <taxon>Bacillati</taxon>
        <taxon>Bacillota</taxon>
        <taxon>Bacilli</taxon>
        <taxon>Lactobacillales</taxon>
        <taxon>Aerococcaceae</taxon>
        <taxon>Facklamia</taxon>
    </lineage>
</organism>